<dbReference type="PANTHER" id="PTHR21310">
    <property type="entry name" value="AMINOGLYCOSIDE PHOSPHOTRANSFERASE-RELATED-RELATED"/>
    <property type="match status" value="1"/>
</dbReference>
<gene>
    <name evidence="2" type="ORF">SOCE836_041680</name>
</gene>
<proteinExistence type="predicted"/>
<dbReference type="Pfam" id="PF01636">
    <property type="entry name" value="APH"/>
    <property type="match status" value="1"/>
</dbReference>
<accession>A0A4V0NG59</accession>
<dbReference type="InterPro" id="IPR011009">
    <property type="entry name" value="Kinase-like_dom_sf"/>
</dbReference>
<dbReference type="AlphaFoldDB" id="A0A4V0NG59"/>
<feature type="domain" description="Aminoglycoside phosphotransferase" evidence="1">
    <location>
        <begin position="71"/>
        <end position="265"/>
    </location>
</feature>
<name>A0A4V0NG59_SORCE</name>
<dbReference type="EMBL" id="CP012672">
    <property type="protein sequence ID" value="AUX32032.1"/>
    <property type="molecule type" value="Genomic_DNA"/>
</dbReference>
<evidence type="ECO:0000313" key="3">
    <source>
        <dbReference type="Proteomes" id="UP000295497"/>
    </source>
</evidence>
<dbReference type="InterPro" id="IPR051678">
    <property type="entry name" value="AGP_Transferase"/>
</dbReference>
<organism evidence="2 3">
    <name type="scientific">Sorangium cellulosum</name>
    <name type="common">Polyangium cellulosum</name>
    <dbReference type="NCBI Taxonomy" id="56"/>
    <lineage>
        <taxon>Bacteria</taxon>
        <taxon>Pseudomonadati</taxon>
        <taxon>Myxococcota</taxon>
        <taxon>Polyangia</taxon>
        <taxon>Polyangiales</taxon>
        <taxon>Polyangiaceae</taxon>
        <taxon>Sorangium</taxon>
    </lineage>
</organism>
<sequence length="319" mass="34622">MAARDAGPGWAHARRAIEVAFSSSGRPRIGRVCKVGHGLSCEVYAAHVELVPDPEGRSGTYAAFIPARGSAPRTRASWQREGALLERVAARTRAIRVPALTAIVPAGGVDVVVRPYLEGIPLDLRAGRKGSVAPWDVVAQVAATVHAIDADDIPGIEGHATRRAHAMSELAALHGVPELREVERWALEHLPEEEPSALIHGDLLGQNVLLHWEQPYGVIDWEYATRGDPAYDLAIVTRESARPFQIDHGLRRLLDAYAAQGRPRIEAAAVHLYELCLVGRWYRDAIEGKGDGGGEPPDQLLRRVENVLRRARAVSGGRG</sequence>
<dbReference type="InterPro" id="IPR002575">
    <property type="entry name" value="Aminoglycoside_PTrfase"/>
</dbReference>
<dbReference type="Proteomes" id="UP000295497">
    <property type="component" value="Chromosome"/>
</dbReference>
<dbReference type="Gene3D" id="3.90.1200.10">
    <property type="match status" value="1"/>
</dbReference>
<dbReference type="SUPFAM" id="SSF56112">
    <property type="entry name" value="Protein kinase-like (PK-like)"/>
    <property type="match status" value="1"/>
</dbReference>
<protein>
    <recommendedName>
        <fullName evidence="1">Aminoglycoside phosphotransferase domain-containing protein</fullName>
    </recommendedName>
</protein>
<reference evidence="2 3" key="1">
    <citation type="submission" date="2015-09" db="EMBL/GenBank/DDBJ databases">
        <title>Sorangium comparison.</title>
        <authorList>
            <person name="Zaburannyi N."/>
            <person name="Bunk B."/>
            <person name="Overmann J."/>
            <person name="Mueller R."/>
        </authorList>
    </citation>
    <scope>NUCLEOTIDE SEQUENCE [LARGE SCALE GENOMIC DNA]</scope>
    <source>
        <strain evidence="2 3">So ce836</strain>
    </source>
</reference>
<evidence type="ECO:0000313" key="2">
    <source>
        <dbReference type="EMBL" id="AUX32032.1"/>
    </source>
</evidence>
<evidence type="ECO:0000259" key="1">
    <source>
        <dbReference type="Pfam" id="PF01636"/>
    </source>
</evidence>